<organism evidence="3 4">
    <name type="scientific">Paractinoplanes ovalisporus</name>
    <dbReference type="NCBI Taxonomy" id="2810368"/>
    <lineage>
        <taxon>Bacteria</taxon>
        <taxon>Bacillati</taxon>
        <taxon>Actinomycetota</taxon>
        <taxon>Actinomycetes</taxon>
        <taxon>Micromonosporales</taxon>
        <taxon>Micromonosporaceae</taxon>
        <taxon>Paractinoplanes</taxon>
    </lineage>
</organism>
<name>A0ABS2ADL7_9ACTN</name>
<dbReference type="InterPro" id="IPR013517">
    <property type="entry name" value="FG-GAP"/>
</dbReference>
<dbReference type="Proteomes" id="UP000632138">
    <property type="component" value="Unassembled WGS sequence"/>
</dbReference>
<dbReference type="SUPFAM" id="SSF69318">
    <property type="entry name" value="Integrin alpha N-terminal domain"/>
    <property type="match status" value="1"/>
</dbReference>
<dbReference type="EMBL" id="JAENHP010000006">
    <property type="protein sequence ID" value="MBM2617913.1"/>
    <property type="molecule type" value="Genomic_DNA"/>
</dbReference>
<feature type="signal peptide" evidence="2">
    <location>
        <begin position="1"/>
        <end position="26"/>
    </location>
</feature>
<dbReference type="Pfam" id="PF13517">
    <property type="entry name" value="FG-GAP_3"/>
    <property type="match status" value="1"/>
</dbReference>
<keyword evidence="1 2" id="KW-0732">Signal</keyword>
<keyword evidence="4" id="KW-1185">Reference proteome</keyword>
<dbReference type="PANTHER" id="PTHR44103:SF1">
    <property type="entry name" value="PROPROTEIN CONVERTASE P"/>
    <property type="match status" value="1"/>
</dbReference>
<dbReference type="Gene3D" id="2.130.10.130">
    <property type="entry name" value="Integrin alpha, N-terminal"/>
    <property type="match status" value="1"/>
</dbReference>
<sequence length="996" mass="103487">MNRILAAAAGGVIVAAGLAVPGIAQAAVAPSEIRVIPAPAYPINVNDTQVVAGKTGFLHRRNTISPYVWTTYADRRSTTVTELLGLAPASIVPVGGDTVELFASTPGHPVTETTRQSLDLSTMTWRAIPSGPSLVYNRLIGDTVLVIETGSPNVARLRRLAPDGSWTSAPVTGVPETALTISIVAGDDTHAVLRLGVPADGRYGLLDAASGEVSLLPVVPAASRVVLTGDRVGLFYADAVRSFTRASILDGTATEPDLIPLPASTPVQYLGLAGNTVIRVQPTVDGENQPVLRYRLGAAEPAQVVARGGSIPLQGPDGVFFTGGSGPADWSVRKATTSDESVVLPLGNTMVNAGVTLSSGVVRHVAALPGPADSTDYRMFAQQIGPGAAGTGSPVADVALTTPVPCETGVVCVRMADGANNGSAYVSRNTATSYMLRSSDPNARLQEVAATAKVVDASPNYRLVSSAISQTVFTQVAPIPFEGTPAAALWYDTLYRAHAGGQVEPWNLRTGTPGAQPLPTGATCIKTDLQVTGKHLLWSCADGTSGVVELATRKLIEVPSGQYLLGDNYLVRHDANGALVRLDLTGGTLGAAVTMATFPRGDLADDRNITWAVDKFGGDVAWVDADNAVHIVDPGVTPSAPAAGVSSAPESTTVPGLFTVTASLTQPVETTTLAITQLRSGRTVEVAGGAVRMNASVAWDGQFEGDRASRGQYRWTLKSGPSDLATGLFGVYCGGKPVLHNYDCSGQPTLLALTSATTGQGRWKTTQLGAGDTVTVTDGSTESLGALNGLVPFGDISKDYKNDLLVRRSDGSLRVYLGGDSPPIGSNTSLVIPGNWNVYDALIHTGDLNGDAQSDLIARDRESGSLLLFTGNGKGGFNTASRIDGGYKGYSRFVGNGDINGDGKADLMMQYDPTSTMYAMLGNGDGTFQSGLRVVGTGWLGYNAVIGAGDLNQDGKNDLVLRDTSGNLFRRYGTGQGTFGDRVQIGTGYQQYSGIY</sequence>
<reference evidence="3 4" key="1">
    <citation type="submission" date="2021-01" db="EMBL/GenBank/DDBJ databases">
        <title>Actinoplanes sp. nov. LDG1-06 isolated from lichen.</title>
        <authorList>
            <person name="Saeng-In P."/>
            <person name="Phongsopitanun W."/>
            <person name="Kanchanasin P."/>
            <person name="Yuki M."/>
            <person name="Kudo T."/>
            <person name="Ohkuma M."/>
            <person name="Tanasupawat S."/>
        </authorList>
    </citation>
    <scope>NUCLEOTIDE SEQUENCE [LARGE SCALE GENOMIC DNA]</scope>
    <source>
        <strain evidence="3 4">LDG1-06</strain>
    </source>
</reference>
<dbReference type="RefSeq" id="WP_203377936.1">
    <property type="nucleotide sequence ID" value="NZ_JAENHP010000006.1"/>
</dbReference>
<accession>A0ABS2ADL7</accession>
<comment type="caution">
    <text evidence="3">The sequence shown here is derived from an EMBL/GenBank/DDBJ whole genome shotgun (WGS) entry which is preliminary data.</text>
</comment>
<evidence type="ECO:0000313" key="4">
    <source>
        <dbReference type="Proteomes" id="UP000632138"/>
    </source>
</evidence>
<dbReference type="InterPro" id="IPR028994">
    <property type="entry name" value="Integrin_alpha_N"/>
</dbReference>
<feature type="chain" id="PRO_5045755922" evidence="2">
    <location>
        <begin position="27"/>
        <end position="996"/>
    </location>
</feature>
<gene>
    <name evidence="3" type="ORF">JIG36_20355</name>
</gene>
<proteinExistence type="predicted"/>
<evidence type="ECO:0000313" key="3">
    <source>
        <dbReference type="EMBL" id="MBM2617913.1"/>
    </source>
</evidence>
<evidence type="ECO:0000256" key="1">
    <source>
        <dbReference type="ARBA" id="ARBA00022729"/>
    </source>
</evidence>
<protein>
    <submittedName>
        <fullName evidence="3">VCBS repeat-containing protein</fullName>
    </submittedName>
</protein>
<evidence type="ECO:0000256" key="2">
    <source>
        <dbReference type="SAM" id="SignalP"/>
    </source>
</evidence>
<dbReference type="PANTHER" id="PTHR44103">
    <property type="entry name" value="PROPROTEIN CONVERTASE P"/>
    <property type="match status" value="1"/>
</dbReference>